<dbReference type="eggNOG" id="COG2232">
    <property type="taxonomic scope" value="Bacteria"/>
</dbReference>
<evidence type="ECO:0000259" key="2">
    <source>
        <dbReference type="PROSITE" id="PS50975"/>
    </source>
</evidence>
<dbReference type="InterPro" id="IPR016677">
    <property type="entry name" value="UCP016817_carboligase"/>
</dbReference>
<dbReference type="EMBL" id="CP000284">
    <property type="protein sequence ID" value="ABE49927.1"/>
    <property type="molecule type" value="Genomic_DNA"/>
</dbReference>
<name>Q1H0R0_METFK</name>
<proteinExistence type="predicted"/>
<dbReference type="GO" id="GO:0046872">
    <property type="term" value="F:metal ion binding"/>
    <property type="evidence" value="ECO:0007669"/>
    <property type="project" value="InterPro"/>
</dbReference>
<gene>
    <name evidence="3" type="ordered locus">Mfla_1659</name>
</gene>
<dbReference type="PROSITE" id="PS50975">
    <property type="entry name" value="ATP_GRASP"/>
    <property type="match status" value="1"/>
</dbReference>
<accession>Q1H0R0</accession>
<dbReference type="Proteomes" id="UP000002440">
    <property type="component" value="Chromosome"/>
</dbReference>
<dbReference type="AlphaFoldDB" id="Q1H0R0"/>
<dbReference type="HOGENOM" id="CLU_057102_1_0_4"/>
<dbReference type="Pfam" id="PF02655">
    <property type="entry name" value="ATP-grasp_3"/>
    <property type="match status" value="1"/>
</dbReference>
<dbReference type="InterPro" id="IPR003806">
    <property type="entry name" value="ATP-grasp_PylC-type"/>
</dbReference>
<evidence type="ECO:0000313" key="3">
    <source>
        <dbReference type="EMBL" id="ABE49927.1"/>
    </source>
</evidence>
<dbReference type="KEGG" id="mfa:Mfla_1659"/>
<dbReference type="Gene3D" id="3.30.470.20">
    <property type="entry name" value="ATP-grasp fold, B domain"/>
    <property type="match status" value="1"/>
</dbReference>
<evidence type="ECO:0000256" key="1">
    <source>
        <dbReference type="PROSITE-ProRule" id="PRU00409"/>
    </source>
</evidence>
<keyword evidence="1" id="KW-0547">Nucleotide-binding</keyword>
<keyword evidence="4" id="KW-1185">Reference proteome</keyword>
<reference evidence="3 4" key="1">
    <citation type="submission" date="2006-03" db="EMBL/GenBank/DDBJ databases">
        <title>Complete sequence of Methylobacillus flagellatus KT.</title>
        <authorList>
            <consortium name="US DOE Joint Genome Institute"/>
            <person name="Copeland A."/>
            <person name="Lucas S."/>
            <person name="Lapidus A."/>
            <person name="Barry K."/>
            <person name="Detter J.C."/>
            <person name="Glavina del Rio T."/>
            <person name="Hammon N."/>
            <person name="Israni S."/>
            <person name="Dalin E."/>
            <person name="Tice H."/>
            <person name="Pitluck S."/>
            <person name="Brettin T."/>
            <person name="Bruce D."/>
            <person name="Han C."/>
            <person name="Tapia R."/>
            <person name="Saunders E."/>
            <person name="Gilna P."/>
            <person name="Schmutz J."/>
            <person name="Larimer F."/>
            <person name="Land M."/>
            <person name="Kyrpides N."/>
            <person name="Anderson I."/>
            <person name="Richardson P."/>
        </authorList>
    </citation>
    <scope>NUCLEOTIDE SEQUENCE [LARGE SCALE GENOMIC DNA]</scope>
    <source>
        <strain evidence="4">KT / ATCC 51484 / DSM 6875</strain>
    </source>
</reference>
<keyword evidence="1" id="KW-0067">ATP-binding</keyword>
<organism evidence="3 4">
    <name type="scientific">Methylobacillus flagellatus (strain ATCC 51484 / DSM 6875 / VKM B-1610 / KT)</name>
    <dbReference type="NCBI Taxonomy" id="265072"/>
    <lineage>
        <taxon>Bacteria</taxon>
        <taxon>Pseudomonadati</taxon>
        <taxon>Pseudomonadota</taxon>
        <taxon>Betaproteobacteria</taxon>
        <taxon>Nitrosomonadales</taxon>
        <taxon>Methylophilaceae</taxon>
        <taxon>Methylobacillus</taxon>
    </lineage>
</organism>
<dbReference type="GO" id="GO:0005524">
    <property type="term" value="F:ATP binding"/>
    <property type="evidence" value="ECO:0007669"/>
    <property type="project" value="UniProtKB-UniRule"/>
</dbReference>
<dbReference type="STRING" id="265072.Mfla_1659"/>
<sequence length="354" mass="37296">MACAAGYEVLALDAFADEDTSTLASQALRLPYAECGFERGAFEAALSAICREHECAGFLYGSGFEADPALLGMVSARMPLIGNAADVVARAKSVPGFFSLLAELDIPHPPTSKRSPSTKCGWLLKREGGSGGTHVRRADRSAGPGEYFQQELAGVPVSLLFAADGANVRVIGYNMQKVAASAKMPFRYGGLVSNVGLPADCCEVLRKAALALTQTLKLRGLNSVDAVLTPDGRTFVLELNPRLTASAAAYRTHPGLLAIHLDACQGRLHDVDVEPVSQAQAVCYAREDFTVPCNLDWPAWASDLPAAGSRIVAGDPVCSVYAEAADASVAEALAQHRLQAIAELQRQAPAAVEI</sequence>
<dbReference type="SUPFAM" id="SSF56059">
    <property type="entry name" value="Glutathione synthetase ATP-binding domain-like"/>
    <property type="match status" value="1"/>
</dbReference>
<protein>
    <recommendedName>
        <fullName evidence="2">ATP-grasp domain-containing protein</fullName>
    </recommendedName>
</protein>
<dbReference type="PIRSF" id="PIRSF016817">
    <property type="entry name" value="UCP016817_carboligase"/>
    <property type="match status" value="1"/>
</dbReference>
<evidence type="ECO:0000313" key="4">
    <source>
        <dbReference type="Proteomes" id="UP000002440"/>
    </source>
</evidence>
<dbReference type="InterPro" id="IPR011761">
    <property type="entry name" value="ATP-grasp"/>
</dbReference>
<feature type="domain" description="ATP-grasp" evidence="2">
    <location>
        <begin position="203"/>
        <end position="272"/>
    </location>
</feature>